<comment type="caution">
    <text evidence="7">The sequence shown here is derived from an EMBL/GenBank/DDBJ whole genome shotgun (WGS) entry which is preliminary data.</text>
</comment>
<dbReference type="PANTHER" id="PTHR30096">
    <property type="entry name" value="4,5-DOPA DIOXYGENASE EXTRADIOL-LIKE PROTEIN"/>
    <property type="match status" value="1"/>
</dbReference>
<reference evidence="7 8" key="1">
    <citation type="submission" date="2017-11" db="EMBL/GenBank/DDBJ databases">
        <title>Draft genome sequence of magnetotactic bacterium Magnetospirillum kuznetsovii LBB-42.</title>
        <authorList>
            <person name="Grouzdev D.S."/>
            <person name="Rysina M.S."/>
            <person name="Baslerov R.V."/>
            <person name="Koziaeva V."/>
        </authorList>
    </citation>
    <scope>NUCLEOTIDE SEQUENCE [LARGE SCALE GENOMIC DNA]</scope>
    <source>
        <strain evidence="7 8">LBB-42</strain>
    </source>
</reference>
<protein>
    <submittedName>
        <fullName evidence="7">Dioxygenase</fullName>
    </submittedName>
</protein>
<evidence type="ECO:0000313" key="7">
    <source>
        <dbReference type="EMBL" id="RAU23493.1"/>
    </source>
</evidence>
<keyword evidence="3" id="KW-0479">Metal-binding</keyword>
<keyword evidence="5" id="KW-0560">Oxidoreductase</keyword>
<evidence type="ECO:0000256" key="3">
    <source>
        <dbReference type="ARBA" id="ARBA00022723"/>
    </source>
</evidence>
<keyword evidence="8" id="KW-1185">Reference proteome</keyword>
<evidence type="ECO:0000259" key="6">
    <source>
        <dbReference type="Pfam" id="PF02900"/>
    </source>
</evidence>
<evidence type="ECO:0000256" key="4">
    <source>
        <dbReference type="ARBA" id="ARBA00022833"/>
    </source>
</evidence>
<accession>A0A364P2E1</accession>
<dbReference type="GO" id="GO:0008198">
    <property type="term" value="F:ferrous iron binding"/>
    <property type="evidence" value="ECO:0007669"/>
    <property type="project" value="InterPro"/>
</dbReference>
<dbReference type="InterPro" id="IPR004183">
    <property type="entry name" value="Xdiol_dOase_suB"/>
</dbReference>
<dbReference type="Proteomes" id="UP000251075">
    <property type="component" value="Unassembled WGS sequence"/>
</dbReference>
<keyword evidence="7" id="KW-0223">Dioxygenase</keyword>
<name>A0A364P2E1_9PROT</name>
<organism evidence="7 8">
    <name type="scientific">Paramagnetospirillum kuznetsovii</name>
    <dbReference type="NCBI Taxonomy" id="2053833"/>
    <lineage>
        <taxon>Bacteria</taxon>
        <taxon>Pseudomonadati</taxon>
        <taxon>Pseudomonadota</taxon>
        <taxon>Alphaproteobacteria</taxon>
        <taxon>Rhodospirillales</taxon>
        <taxon>Magnetospirillaceae</taxon>
        <taxon>Paramagnetospirillum</taxon>
    </lineage>
</organism>
<evidence type="ECO:0000313" key="8">
    <source>
        <dbReference type="Proteomes" id="UP000251075"/>
    </source>
</evidence>
<dbReference type="GO" id="GO:0008270">
    <property type="term" value="F:zinc ion binding"/>
    <property type="evidence" value="ECO:0007669"/>
    <property type="project" value="InterPro"/>
</dbReference>
<dbReference type="PIRSF" id="PIRSF006157">
    <property type="entry name" value="Doxgns_DODA"/>
    <property type="match status" value="1"/>
</dbReference>
<evidence type="ECO:0000256" key="2">
    <source>
        <dbReference type="ARBA" id="ARBA00007581"/>
    </source>
</evidence>
<dbReference type="Pfam" id="PF02900">
    <property type="entry name" value="LigB"/>
    <property type="match status" value="1"/>
</dbReference>
<keyword evidence="4" id="KW-0862">Zinc</keyword>
<dbReference type="Gene3D" id="3.40.830.10">
    <property type="entry name" value="LigB-like"/>
    <property type="match status" value="1"/>
</dbReference>
<dbReference type="PANTHER" id="PTHR30096:SF0">
    <property type="entry name" value="4,5-DOPA DIOXYGENASE EXTRADIOL-LIKE PROTEIN"/>
    <property type="match status" value="1"/>
</dbReference>
<dbReference type="InterPro" id="IPR014436">
    <property type="entry name" value="Extradiol_dOase_DODA"/>
</dbReference>
<comment type="similarity">
    <text evidence="2">Belongs to the DODA-type extradiol aromatic ring-opening dioxygenase family.</text>
</comment>
<dbReference type="AlphaFoldDB" id="A0A364P2E1"/>
<gene>
    <name evidence="7" type="ORF">CU669_03755</name>
</gene>
<dbReference type="OrthoDB" id="9790889at2"/>
<evidence type="ECO:0000256" key="5">
    <source>
        <dbReference type="ARBA" id="ARBA00023002"/>
    </source>
</evidence>
<proteinExistence type="inferred from homology"/>
<feature type="domain" description="Extradiol ring-cleavage dioxygenase class III enzyme subunit B" evidence="6">
    <location>
        <begin position="5"/>
        <end position="232"/>
    </location>
</feature>
<dbReference type="CDD" id="cd07363">
    <property type="entry name" value="45_DOPA_Dioxygenase"/>
    <property type="match status" value="1"/>
</dbReference>
<evidence type="ECO:0000256" key="1">
    <source>
        <dbReference type="ARBA" id="ARBA00001947"/>
    </source>
</evidence>
<comment type="cofactor">
    <cofactor evidence="1">
        <name>Zn(2+)</name>
        <dbReference type="ChEBI" id="CHEBI:29105"/>
    </cofactor>
</comment>
<dbReference type="GO" id="GO:0016702">
    <property type="term" value="F:oxidoreductase activity, acting on single donors with incorporation of molecular oxygen, incorporation of two atoms of oxygen"/>
    <property type="evidence" value="ECO:0007669"/>
    <property type="project" value="UniProtKB-ARBA"/>
</dbReference>
<dbReference type="EMBL" id="PGTO01000002">
    <property type="protein sequence ID" value="RAU23493.1"/>
    <property type="molecule type" value="Genomic_DNA"/>
</dbReference>
<sequence length="255" mass="27557">MDFSALYLSHGSPMMVLEDTPARAFLTELGKRIGKPRAVLAVSAHWLSAVPALGFAAWPDKINDITGFPPALYQLAYAPPGAPDVAARAADLLGEPLRRDPGAGIDHAIWSVMSLIWPEADVPVVPLSVQPEDGPRHHYDLGRRLRPLSEDGILIMGTGAATHGLEDYFRRPAGGPTEPHVAEFTHWLAETTESGDVAALLDYRDLAPHAERNHPTEEHLLPFFSALGASRSGRGTRLHHSVDSGVLAMDAYGFD</sequence>
<dbReference type="SUPFAM" id="SSF53213">
    <property type="entry name" value="LigB-like"/>
    <property type="match status" value="1"/>
</dbReference>